<evidence type="ECO:0000256" key="8">
    <source>
        <dbReference type="SAM" id="Phobius"/>
    </source>
</evidence>
<evidence type="ECO:0000256" key="7">
    <source>
        <dbReference type="ARBA" id="ARBA00023136"/>
    </source>
</evidence>
<feature type="domain" description="Major facilitator superfamily (MFS) profile" evidence="9">
    <location>
        <begin position="233"/>
        <end position="412"/>
    </location>
</feature>
<feature type="transmembrane region" description="Helical" evidence="8">
    <location>
        <begin position="300"/>
        <end position="317"/>
    </location>
</feature>
<proteinExistence type="predicted"/>
<feature type="transmembrane region" description="Helical" evidence="8">
    <location>
        <begin position="73"/>
        <end position="92"/>
    </location>
</feature>
<keyword evidence="5 8" id="KW-0812">Transmembrane</keyword>
<dbReference type="PANTHER" id="PTHR23522:SF10">
    <property type="entry name" value="3-PHENYLPROPIONIC ACID TRANSPORTER-RELATED"/>
    <property type="match status" value="1"/>
</dbReference>
<evidence type="ECO:0000313" key="10">
    <source>
        <dbReference type="EMBL" id="HIZ07938.1"/>
    </source>
</evidence>
<dbReference type="EMBL" id="DXCH01000230">
    <property type="protein sequence ID" value="HIZ07938.1"/>
    <property type="molecule type" value="Genomic_DNA"/>
</dbReference>
<protein>
    <submittedName>
        <fullName evidence="10">MFS transporter</fullName>
    </submittedName>
</protein>
<dbReference type="PANTHER" id="PTHR23522">
    <property type="entry name" value="BLL5896 PROTEIN"/>
    <property type="match status" value="1"/>
</dbReference>
<dbReference type="Gene3D" id="1.20.1250.20">
    <property type="entry name" value="MFS general substrate transporter like domains"/>
    <property type="match status" value="2"/>
</dbReference>
<evidence type="ECO:0000256" key="5">
    <source>
        <dbReference type="ARBA" id="ARBA00022692"/>
    </source>
</evidence>
<name>A0A9D2D3J1_9FIRM</name>
<reference evidence="10" key="1">
    <citation type="journal article" date="2021" name="PeerJ">
        <title>Extensive microbial diversity within the chicken gut microbiome revealed by metagenomics and culture.</title>
        <authorList>
            <person name="Gilroy R."/>
            <person name="Ravi A."/>
            <person name="Getino M."/>
            <person name="Pursley I."/>
            <person name="Horton D.L."/>
            <person name="Alikhan N.F."/>
            <person name="Baker D."/>
            <person name="Gharbi K."/>
            <person name="Hall N."/>
            <person name="Watson M."/>
            <person name="Adriaenssens E.M."/>
            <person name="Foster-Nyarko E."/>
            <person name="Jarju S."/>
            <person name="Secka A."/>
            <person name="Antonio M."/>
            <person name="Oren A."/>
            <person name="Chaudhuri R.R."/>
            <person name="La Ragione R."/>
            <person name="Hildebrand F."/>
            <person name="Pallen M.J."/>
        </authorList>
    </citation>
    <scope>NUCLEOTIDE SEQUENCE</scope>
    <source>
        <strain evidence="10">CHK192-9172</strain>
    </source>
</reference>
<dbReference type="GO" id="GO:0022857">
    <property type="term" value="F:transmembrane transporter activity"/>
    <property type="evidence" value="ECO:0007669"/>
    <property type="project" value="InterPro"/>
</dbReference>
<comment type="caution">
    <text evidence="10">The sequence shown here is derived from an EMBL/GenBank/DDBJ whole genome shotgun (WGS) entry which is preliminary data.</text>
</comment>
<accession>A0A9D2D3J1</accession>
<gene>
    <name evidence="10" type="ORF">IAA08_08390</name>
</gene>
<dbReference type="InterPro" id="IPR036259">
    <property type="entry name" value="MFS_trans_sf"/>
</dbReference>
<feature type="transmembrane region" description="Helical" evidence="8">
    <location>
        <begin position="12"/>
        <end position="35"/>
    </location>
</feature>
<feature type="transmembrane region" description="Helical" evidence="8">
    <location>
        <begin position="362"/>
        <end position="381"/>
    </location>
</feature>
<keyword evidence="6 8" id="KW-1133">Transmembrane helix</keyword>
<dbReference type="SUPFAM" id="SSF103473">
    <property type="entry name" value="MFS general substrate transporter"/>
    <property type="match status" value="1"/>
</dbReference>
<dbReference type="InterPro" id="IPR020846">
    <property type="entry name" value="MFS_dom"/>
</dbReference>
<evidence type="ECO:0000256" key="6">
    <source>
        <dbReference type="ARBA" id="ARBA00022989"/>
    </source>
</evidence>
<evidence type="ECO:0000256" key="1">
    <source>
        <dbReference type="ARBA" id="ARBA00004429"/>
    </source>
</evidence>
<keyword evidence="2" id="KW-0813">Transport</keyword>
<feature type="transmembrane region" description="Helical" evidence="8">
    <location>
        <begin position="323"/>
        <end position="341"/>
    </location>
</feature>
<feature type="transmembrane region" description="Helical" evidence="8">
    <location>
        <begin position="41"/>
        <end position="61"/>
    </location>
</feature>
<keyword evidence="4" id="KW-0997">Cell inner membrane</keyword>
<evidence type="ECO:0000313" key="11">
    <source>
        <dbReference type="Proteomes" id="UP000824024"/>
    </source>
</evidence>
<feature type="transmembrane region" description="Helical" evidence="8">
    <location>
        <begin position="98"/>
        <end position="124"/>
    </location>
</feature>
<feature type="transmembrane region" description="Helical" evidence="8">
    <location>
        <begin position="136"/>
        <end position="156"/>
    </location>
</feature>
<keyword evidence="7 8" id="KW-0472">Membrane</keyword>
<feature type="transmembrane region" description="Helical" evidence="8">
    <location>
        <begin position="387"/>
        <end position="408"/>
    </location>
</feature>
<dbReference type="InterPro" id="IPR024989">
    <property type="entry name" value="MFS_assoc_dom"/>
</dbReference>
<sequence length="412" mass="44804">MKTFNTITPRYAMLHGFYQASYSLTIGYASVYLLAQGYSDAIIGIILAVANGAAAVLQPALGTLLDKKKSLSVQMVSVFMLLIMIVLSASLISSMDLLPRAICIVLIFTLEFSLQPMVNALCFILEHSGIRLNFGFSRGIGSISYAIASVIIGRLVSQYSESLLPVFYVAFFAGFFAVFLSLWKVPGKTPSAASAADTATEDLPCSQSRDTETETSAAAAPLSLWQFCRTYRRFMLFLFGSMMIFFMLFITGNFFTIQIVTAIGGSTSEMGLAVAICAAVELPVMGTFNKMNKKLPIYGLLRISILFFILKFTLILLAKSMPVFYLAQFMEAGSYALYYPGAAAYTNRLLPPADLVKGQSMLTAMFTVSGIFGSLIGGFLLNIASPSFMLTVSYTVAVIGAVITWFSVQKVR</sequence>
<evidence type="ECO:0000256" key="2">
    <source>
        <dbReference type="ARBA" id="ARBA00022448"/>
    </source>
</evidence>
<comment type="subcellular location">
    <subcellularLocation>
        <location evidence="1">Cell inner membrane</location>
        <topology evidence="1">Multi-pass membrane protein</topology>
    </subcellularLocation>
</comment>
<evidence type="ECO:0000256" key="4">
    <source>
        <dbReference type="ARBA" id="ARBA00022519"/>
    </source>
</evidence>
<dbReference type="AlphaFoldDB" id="A0A9D2D3J1"/>
<feature type="transmembrane region" description="Helical" evidence="8">
    <location>
        <begin position="162"/>
        <end position="183"/>
    </location>
</feature>
<dbReference type="PROSITE" id="PS50850">
    <property type="entry name" value="MFS"/>
    <property type="match status" value="1"/>
</dbReference>
<evidence type="ECO:0000256" key="3">
    <source>
        <dbReference type="ARBA" id="ARBA00022475"/>
    </source>
</evidence>
<dbReference type="Pfam" id="PF12832">
    <property type="entry name" value="MFS_1_like"/>
    <property type="match status" value="1"/>
</dbReference>
<organism evidence="10 11">
    <name type="scientific">Candidatus Eubacterium avistercoris</name>
    <dbReference type="NCBI Taxonomy" id="2838567"/>
    <lineage>
        <taxon>Bacteria</taxon>
        <taxon>Bacillati</taxon>
        <taxon>Bacillota</taxon>
        <taxon>Clostridia</taxon>
        <taxon>Eubacteriales</taxon>
        <taxon>Eubacteriaceae</taxon>
        <taxon>Eubacterium</taxon>
    </lineage>
</organism>
<dbReference type="Proteomes" id="UP000824024">
    <property type="component" value="Unassembled WGS sequence"/>
</dbReference>
<keyword evidence="3" id="KW-1003">Cell membrane</keyword>
<feature type="transmembrane region" description="Helical" evidence="8">
    <location>
        <begin position="270"/>
        <end position="288"/>
    </location>
</feature>
<reference evidence="10" key="2">
    <citation type="submission" date="2021-04" db="EMBL/GenBank/DDBJ databases">
        <authorList>
            <person name="Gilroy R."/>
        </authorList>
    </citation>
    <scope>NUCLEOTIDE SEQUENCE</scope>
    <source>
        <strain evidence="10">CHK192-9172</strain>
    </source>
</reference>
<dbReference type="GO" id="GO:0005886">
    <property type="term" value="C:plasma membrane"/>
    <property type="evidence" value="ECO:0007669"/>
    <property type="project" value="UniProtKB-SubCell"/>
</dbReference>
<evidence type="ECO:0000259" key="9">
    <source>
        <dbReference type="PROSITE" id="PS50850"/>
    </source>
</evidence>
<feature type="transmembrane region" description="Helical" evidence="8">
    <location>
        <begin position="234"/>
        <end position="264"/>
    </location>
</feature>